<dbReference type="SMART" id="SM00710">
    <property type="entry name" value="PbH1"/>
    <property type="match status" value="6"/>
</dbReference>
<evidence type="ECO:0000256" key="1">
    <source>
        <dbReference type="SAM" id="SignalP"/>
    </source>
</evidence>
<evidence type="ECO:0000313" key="3">
    <source>
        <dbReference type="Proteomes" id="UP000650511"/>
    </source>
</evidence>
<keyword evidence="3" id="KW-1185">Reference proteome</keyword>
<dbReference type="RefSeq" id="WP_130649424.1">
    <property type="nucleotide sequence ID" value="NZ_BMHA01000004.1"/>
</dbReference>
<dbReference type="OrthoDB" id="505641at2"/>
<dbReference type="Gene3D" id="2.160.20.10">
    <property type="entry name" value="Single-stranded right-handed beta-helix, Pectin lyase-like"/>
    <property type="match status" value="1"/>
</dbReference>
<evidence type="ECO:0000313" key="2">
    <source>
        <dbReference type="EMBL" id="GGI05270.1"/>
    </source>
</evidence>
<sequence length="310" mass="32619">MTALRLVPLRRAAALVVGATLLLGASSAAAPAPADASTAILGAVSTSYPLTGPVPSVLTNPQASGFPGPGNTGVTVANAQLTVRTGSVMLNKSGQVLENTLVRGQVFVVAPNVVIRNVRVEAAGEWGIHVNTKLGARNLVVQDTEIVGQGDACVAGIGFAEYTARRVQVRNCDDGFRVGNNTTIERSYVHNLRKSRGNEHNDAVQTSGGTNIRIRNNTLLGVWGRQTSAVFLQAIHGRVDQVLVENNLLSGGSYNLYVEGVQGQPGPTNVTVRNNRFVPSSSLYGYLRTANNPRITWSGNTTTTGVAVPR</sequence>
<dbReference type="InterPro" id="IPR006626">
    <property type="entry name" value="PbH1"/>
</dbReference>
<keyword evidence="1" id="KW-0732">Signal</keyword>
<dbReference type="AlphaFoldDB" id="A0A8J3A7A5"/>
<name>A0A8J3A7A5_9ACTN</name>
<feature type="chain" id="PRO_5039093468" description="Right handed beta helix region" evidence="1">
    <location>
        <begin position="31"/>
        <end position="310"/>
    </location>
</feature>
<organism evidence="2 3">
    <name type="scientific">Egicoccus halophilus</name>
    <dbReference type="NCBI Taxonomy" id="1670830"/>
    <lineage>
        <taxon>Bacteria</taxon>
        <taxon>Bacillati</taxon>
        <taxon>Actinomycetota</taxon>
        <taxon>Nitriliruptoria</taxon>
        <taxon>Egicoccales</taxon>
        <taxon>Egicoccaceae</taxon>
        <taxon>Egicoccus</taxon>
    </lineage>
</organism>
<protein>
    <recommendedName>
        <fullName evidence="4">Right handed beta helix region</fullName>
    </recommendedName>
</protein>
<accession>A0A8J3A7A5</accession>
<gene>
    <name evidence="2" type="ORF">GCM10011354_13260</name>
</gene>
<comment type="caution">
    <text evidence="2">The sequence shown here is derived from an EMBL/GenBank/DDBJ whole genome shotgun (WGS) entry which is preliminary data.</text>
</comment>
<evidence type="ECO:0008006" key="4">
    <source>
        <dbReference type="Google" id="ProtNLM"/>
    </source>
</evidence>
<reference evidence="2" key="2">
    <citation type="submission" date="2020-09" db="EMBL/GenBank/DDBJ databases">
        <authorList>
            <person name="Sun Q."/>
            <person name="Zhou Y."/>
        </authorList>
    </citation>
    <scope>NUCLEOTIDE SEQUENCE</scope>
    <source>
        <strain evidence="2">CGMCC 1.14988</strain>
    </source>
</reference>
<proteinExistence type="predicted"/>
<dbReference type="InterPro" id="IPR011050">
    <property type="entry name" value="Pectin_lyase_fold/virulence"/>
</dbReference>
<dbReference type="EMBL" id="BMHA01000004">
    <property type="protein sequence ID" value="GGI05270.1"/>
    <property type="molecule type" value="Genomic_DNA"/>
</dbReference>
<reference evidence="2" key="1">
    <citation type="journal article" date="2014" name="Int. J. Syst. Evol. Microbiol.">
        <title>Complete genome sequence of Corynebacterium casei LMG S-19264T (=DSM 44701T), isolated from a smear-ripened cheese.</title>
        <authorList>
            <consortium name="US DOE Joint Genome Institute (JGI-PGF)"/>
            <person name="Walter F."/>
            <person name="Albersmeier A."/>
            <person name="Kalinowski J."/>
            <person name="Ruckert C."/>
        </authorList>
    </citation>
    <scope>NUCLEOTIDE SEQUENCE</scope>
    <source>
        <strain evidence="2">CGMCC 1.14988</strain>
    </source>
</reference>
<dbReference type="SUPFAM" id="SSF51126">
    <property type="entry name" value="Pectin lyase-like"/>
    <property type="match status" value="1"/>
</dbReference>
<feature type="signal peptide" evidence="1">
    <location>
        <begin position="1"/>
        <end position="30"/>
    </location>
</feature>
<dbReference type="InterPro" id="IPR012334">
    <property type="entry name" value="Pectin_lyas_fold"/>
</dbReference>
<dbReference type="Proteomes" id="UP000650511">
    <property type="component" value="Unassembled WGS sequence"/>
</dbReference>